<proteinExistence type="predicted"/>
<keyword evidence="2" id="KW-1003">Cell membrane</keyword>
<evidence type="ECO:0000256" key="6">
    <source>
        <dbReference type="SAM" id="Phobius"/>
    </source>
</evidence>
<feature type="transmembrane region" description="Helical" evidence="6">
    <location>
        <begin position="259"/>
        <end position="280"/>
    </location>
</feature>
<evidence type="ECO:0000256" key="4">
    <source>
        <dbReference type="ARBA" id="ARBA00022989"/>
    </source>
</evidence>
<keyword evidence="3 6" id="KW-0812">Transmembrane</keyword>
<evidence type="ECO:0000256" key="2">
    <source>
        <dbReference type="ARBA" id="ARBA00022475"/>
    </source>
</evidence>
<dbReference type="PANTHER" id="PTHR30213:SF0">
    <property type="entry name" value="UPF0761 MEMBRANE PROTEIN YIHY"/>
    <property type="match status" value="1"/>
</dbReference>
<keyword evidence="5 6" id="KW-0472">Membrane</keyword>
<evidence type="ECO:0000256" key="3">
    <source>
        <dbReference type="ARBA" id="ARBA00022692"/>
    </source>
</evidence>
<evidence type="ECO:0000256" key="5">
    <source>
        <dbReference type="ARBA" id="ARBA00023136"/>
    </source>
</evidence>
<dbReference type="InterPro" id="IPR017039">
    <property type="entry name" value="Virul_fac_BrkB"/>
</dbReference>
<sequence>MPSARQTDYKSSFSVFKNIAHWRFWFRSAVRFQQQKGSDAVAILAYTSLIGIVPMLGVMLALFSVSSYFYDFEALVMDQVVKNLMPSSQPVIQDYLLQFSFQATHLKWPGLIMMFLTTVMLLWKVDQKLNQLWPEGAKRRWWVSLLHYLGISLFGPILLGLSLLVSSAILALPLVSDTTPFIEKLLFGLKIIPVALSWLGFTLLYKFVPACHVSTRAAFLGGFMAMLQMELLKVGFGIYVKLFPTYDLIYGAFAAVPLFLLWLYLIWFIVIWNGAVVATLSEQYLGWKKAQLKAQAPEAMT</sequence>
<feature type="transmembrane region" description="Helical" evidence="6">
    <location>
        <begin position="145"/>
        <end position="173"/>
    </location>
</feature>
<keyword evidence="4 6" id="KW-1133">Transmembrane helix</keyword>
<protein>
    <submittedName>
        <fullName evidence="7">YihY family inner membrane protein</fullName>
    </submittedName>
</protein>
<dbReference type="EMBL" id="CP054020">
    <property type="protein sequence ID" value="QKI89876.1"/>
    <property type="molecule type" value="Genomic_DNA"/>
</dbReference>
<feature type="transmembrane region" description="Helical" evidence="6">
    <location>
        <begin position="217"/>
        <end position="239"/>
    </location>
</feature>
<gene>
    <name evidence="7" type="ORF">HQN79_09955</name>
</gene>
<feature type="transmembrane region" description="Helical" evidence="6">
    <location>
        <begin position="185"/>
        <end position="205"/>
    </location>
</feature>
<dbReference type="Pfam" id="PF03631">
    <property type="entry name" value="Virul_fac_BrkB"/>
    <property type="match status" value="1"/>
</dbReference>
<accession>A0A7D4P5G3</accession>
<evidence type="ECO:0000313" key="8">
    <source>
        <dbReference type="Proteomes" id="UP000504724"/>
    </source>
</evidence>
<evidence type="ECO:0000313" key="7">
    <source>
        <dbReference type="EMBL" id="QKI89876.1"/>
    </source>
</evidence>
<keyword evidence="8" id="KW-1185">Reference proteome</keyword>
<dbReference type="AlphaFoldDB" id="A0A7D4P5G3"/>
<dbReference type="RefSeq" id="WP_173286111.1">
    <property type="nucleotide sequence ID" value="NZ_CP054020.1"/>
</dbReference>
<reference evidence="7 8" key="1">
    <citation type="submission" date="2020-05" db="EMBL/GenBank/DDBJ databases">
        <title>Thiomicrorhabdus sediminis sp.nov. and Thiomicrorhabdus xiamenensis sp.nov., novel sulfur-oxidizing bacteria isolated from coastal sediment.</title>
        <authorList>
            <person name="Liu X."/>
        </authorList>
    </citation>
    <scope>NUCLEOTIDE SEQUENCE [LARGE SCALE GENOMIC DNA]</scope>
    <source>
        <strain evidence="7 8">G2</strain>
    </source>
</reference>
<dbReference type="KEGG" id="txa:HQN79_09955"/>
<dbReference type="GO" id="GO:0005886">
    <property type="term" value="C:plasma membrane"/>
    <property type="evidence" value="ECO:0007669"/>
    <property type="project" value="UniProtKB-SubCell"/>
</dbReference>
<dbReference type="Proteomes" id="UP000504724">
    <property type="component" value="Chromosome"/>
</dbReference>
<dbReference type="PIRSF" id="PIRSF035875">
    <property type="entry name" value="RNase_BN"/>
    <property type="match status" value="1"/>
</dbReference>
<evidence type="ECO:0000256" key="1">
    <source>
        <dbReference type="ARBA" id="ARBA00004651"/>
    </source>
</evidence>
<dbReference type="NCBIfam" id="TIGR00765">
    <property type="entry name" value="yihY_not_rbn"/>
    <property type="match status" value="1"/>
</dbReference>
<feature type="transmembrane region" description="Helical" evidence="6">
    <location>
        <begin position="41"/>
        <end position="70"/>
    </location>
</feature>
<organism evidence="7 8">
    <name type="scientific">Thiomicrorhabdus xiamenensis</name>
    <dbReference type="NCBI Taxonomy" id="2739063"/>
    <lineage>
        <taxon>Bacteria</taxon>
        <taxon>Pseudomonadati</taxon>
        <taxon>Pseudomonadota</taxon>
        <taxon>Gammaproteobacteria</taxon>
        <taxon>Thiotrichales</taxon>
        <taxon>Piscirickettsiaceae</taxon>
        <taxon>Thiomicrorhabdus</taxon>
    </lineage>
</organism>
<feature type="transmembrane region" description="Helical" evidence="6">
    <location>
        <begin position="106"/>
        <end position="125"/>
    </location>
</feature>
<name>A0A7D4P5G3_9GAMM</name>
<dbReference type="PANTHER" id="PTHR30213">
    <property type="entry name" value="INNER MEMBRANE PROTEIN YHJD"/>
    <property type="match status" value="1"/>
</dbReference>
<comment type="subcellular location">
    <subcellularLocation>
        <location evidence="1">Cell membrane</location>
        <topology evidence="1">Multi-pass membrane protein</topology>
    </subcellularLocation>
</comment>